<dbReference type="PANTHER" id="PTHR30146:SF109">
    <property type="entry name" value="HTH-TYPE TRANSCRIPTIONAL REGULATOR GALS"/>
    <property type="match status" value="1"/>
</dbReference>
<dbReference type="CDD" id="cd01392">
    <property type="entry name" value="HTH_LacI"/>
    <property type="match status" value="1"/>
</dbReference>
<evidence type="ECO:0000256" key="1">
    <source>
        <dbReference type="ARBA" id="ARBA00023015"/>
    </source>
</evidence>
<keyword evidence="3" id="KW-0804">Transcription</keyword>
<dbReference type="Pfam" id="PF00356">
    <property type="entry name" value="LacI"/>
    <property type="match status" value="1"/>
</dbReference>
<feature type="compositionally biased region" description="Basic and acidic residues" evidence="4">
    <location>
        <begin position="334"/>
        <end position="349"/>
    </location>
</feature>
<dbReference type="CDD" id="cd06293">
    <property type="entry name" value="PBP1_LacI-like"/>
    <property type="match status" value="1"/>
</dbReference>
<dbReference type="InterPro" id="IPR028082">
    <property type="entry name" value="Peripla_BP_I"/>
</dbReference>
<keyword evidence="1" id="KW-0805">Transcription regulation</keyword>
<dbReference type="RefSeq" id="WP_239114781.1">
    <property type="nucleotide sequence ID" value="NZ_BAABHH010000006.1"/>
</dbReference>
<dbReference type="PROSITE" id="PS50932">
    <property type="entry name" value="HTH_LACI_2"/>
    <property type="match status" value="1"/>
</dbReference>
<evidence type="ECO:0000256" key="4">
    <source>
        <dbReference type="SAM" id="MobiDB-lite"/>
    </source>
</evidence>
<dbReference type="SMART" id="SM00354">
    <property type="entry name" value="HTH_LACI"/>
    <property type="match status" value="1"/>
</dbReference>
<evidence type="ECO:0000256" key="3">
    <source>
        <dbReference type="ARBA" id="ARBA00023163"/>
    </source>
</evidence>
<dbReference type="Gene3D" id="3.40.50.2300">
    <property type="match status" value="2"/>
</dbReference>
<dbReference type="EMBL" id="BONV01000004">
    <property type="protein sequence ID" value="GIG78178.1"/>
    <property type="molecule type" value="Genomic_DNA"/>
</dbReference>
<dbReference type="InterPro" id="IPR000843">
    <property type="entry name" value="HTH_LacI"/>
</dbReference>
<dbReference type="InterPro" id="IPR010982">
    <property type="entry name" value="Lambda_DNA-bd_dom_sf"/>
</dbReference>
<evidence type="ECO:0000256" key="2">
    <source>
        <dbReference type="ARBA" id="ARBA00023125"/>
    </source>
</evidence>
<dbReference type="GO" id="GO:0000976">
    <property type="term" value="F:transcription cis-regulatory region binding"/>
    <property type="evidence" value="ECO:0007669"/>
    <property type="project" value="TreeGrafter"/>
</dbReference>
<comment type="caution">
    <text evidence="6">The sequence shown here is derived from an EMBL/GenBank/DDBJ whole genome shotgun (WGS) entry which is preliminary data.</text>
</comment>
<reference evidence="6 7" key="1">
    <citation type="submission" date="2021-01" db="EMBL/GenBank/DDBJ databases">
        <title>Whole genome shotgun sequence of Planotetraspora kaengkrachanensis NBRC 104272.</title>
        <authorList>
            <person name="Komaki H."/>
            <person name="Tamura T."/>
        </authorList>
    </citation>
    <scope>NUCLEOTIDE SEQUENCE [LARGE SCALE GENOMIC DNA]</scope>
    <source>
        <strain evidence="6 7">NBRC 104272</strain>
    </source>
</reference>
<dbReference type="Gene3D" id="1.10.260.40">
    <property type="entry name" value="lambda repressor-like DNA-binding domains"/>
    <property type="match status" value="1"/>
</dbReference>
<dbReference type="Pfam" id="PF13377">
    <property type="entry name" value="Peripla_BP_3"/>
    <property type="match status" value="1"/>
</dbReference>
<proteinExistence type="predicted"/>
<feature type="domain" description="HTH lacI-type" evidence="5">
    <location>
        <begin position="4"/>
        <end position="58"/>
    </location>
</feature>
<keyword evidence="2" id="KW-0238">DNA-binding</keyword>
<feature type="region of interest" description="Disordered" evidence="4">
    <location>
        <begin position="329"/>
        <end position="349"/>
    </location>
</feature>
<evidence type="ECO:0000313" key="7">
    <source>
        <dbReference type="Proteomes" id="UP000630097"/>
    </source>
</evidence>
<organism evidence="6 7">
    <name type="scientific">Planotetraspora kaengkrachanensis</name>
    <dbReference type="NCBI Taxonomy" id="575193"/>
    <lineage>
        <taxon>Bacteria</taxon>
        <taxon>Bacillati</taxon>
        <taxon>Actinomycetota</taxon>
        <taxon>Actinomycetes</taxon>
        <taxon>Streptosporangiales</taxon>
        <taxon>Streptosporangiaceae</taxon>
        <taxon>Planotetraspora</taxon>
    </lineage>
</organism>
<dbReference type="Proteomes" id="UP000630097">
    <property type="component" value="Unassembled WGS sequence"/>
</dbReference>
<dbReference type="InterPro" id="IPR046335">
    <property type="entry name" value="LacI/GalR-like_sensor"/>
</dbReference>
<name>A0A8J3LXB0_9ACTN</name>
<sequence>MGTVSIRDVATRAGVSPGTISNVLNRPERVAPATRERVLRVISELGFVRHGSASTLRAGHSRTVGLSVMDIGNPFFTDIAAGVEEAASERGYAVILGNSAGSRAKEERNLLVLAEQRVRGVLITPTDDDPARLDALRDRGIRVVLLDHPAHRPDQCSVTVNDITGGRLAVSHLLERGARRIGYLTGPGTLRQCADRGEGAARAVTAAGLDPETVLEPIEIPAMTAKYGQQAAERLLASGSLPEAIFCANDLLAVGMLRGLLQAGVRVPGDISLIGYDDIDFAAASAVSLSSVRQPTHQLGRIATELLLDECDNPDTHAHQQVVFQPELVVRESTGGRRDPADPRPEETG</sequence>
<protein>
    <submittedName>
        <fullName evidence="6">LacI family transcriptional regulator</fullName>
    </submittedName>
</protein>
<dbReference type="PANTHER" id="PTHR30146">
    <property type="entry name" value="LACI-RELATED TRANSCRIPTIONAL REPRESSOR"/>
    <property type="match status" value="1"/>
</dbReference>
<accession>A0A8J3LXB0</accession>
<dbReference type="AlphaFoldDB" id="A0A8J3LXB0"/>
<dbReference type="GO" id="GO:0003700">
    <property type="term" value="F:DNA-binding transcription factor activity"/>
    <property type="evidence" value="ECO:0007669"/>
    <property type="project" value="TreeGrafter"/>
</dbReference>
<evidence type="ECO:0000259" key="5">
    <source>
        <dbReference type="PROSITE" id="PS50932"/>
    </source>
</evidence>
<dbReference type="PROSITE" id="PS00356">
    <property type="entry name" value="HTH_LACI_1"/>
    <property type="match status" value="1"/>
</dbReference>
<dbReference type="SUPFAM" id="SSF53822">
    <property type="entry name" value="Periplasmic binding protein-like I"/>
    <property type="match status" value="1"/>
</dbReference>
<dbReference type="SUPFAM" id="SSF47413">
    <property type="entry name" value="lambda repressor-like DNA-binding domains"/>
    <property type="match status" value="1"/>
</dbReference>
<evidence type="ECO:0000313" key="6">
    <source>
        <dbReference type="EMBL" id="GIG78178.1"/>
    </source>
</evidence>
<keyword evidence="7" id="KW-1185">Reference proteome</keyword>
<gene>
    <name evidence="6" type="primary">lacI_3</name>
    <name evidence="6" type="ORF">Pka01_13050</name>
</gene>